<dbReference type="InterPro" id="IPR009057">
    <property type="entry name" value="Homeodomain-like_sf"/>
</dbReference>
<dbReference type="InterPro" id="IPR023772">
    <property type="entry name" value="DNA-bd_HTH_TetR-type_CS"/>
</dbReference>
<dbReference type="Proteomes" id="UP001595956">
    <property type="component" value="Unassembled WGS sequence"/>
</dbReference>
<keyword evidence="3" id="KW-0804">Transcription</keyword>
<dbReference type="Pfam" id="PF00440">
    <property type="entry name" value="TetR_N"/>
    <property type="match status" value="1"/>
</dbReference>
<dbReference type="PANTHER" id="PTHR30055:SF238">
    <property type="entry name" value="MYCOFACTOCIN BIOSYNTHESIS TRANSCRIPTIONAL REGULATOR MFTR-RELATED"/>
    <property type="match status" value="1"/>
</dbReference>
<name>A0ABW0MWU2_9ACTN</name>
<dbReference type="SUPFAM" id="SSF46689">
    <property type="entry name" value="Homeodomain-like"/>
    <property type="match status" value="1"/>
</dbReference>
<dbReference type="Gene3D" id="1.10.357.10">
    <property type="entry name" value="Tetracycline Repressor, domain 2"/>
    <property type="match status" value="1"/>
</dbReference>
<dbReference type="RefSeq" id="WP_345176341.1">
    <property type="nucleotide sequence ID" value="NZ_BAABFQ010000006.1"/>
</dbReference>
<evidence type="ECO:0000256" key="3">
    <source>
        <dbReference type="ARBA" id="ARBA00023163"/>
    </source>
</evidence>
<protein>
    <submittedName>
        <fullName evidence="6">TetR/AcrR family transcriptional regulator</fullName>
    </submittedName>
</protein>
<organism evidence="6 7">
    <name type="scientific">Nocardioides caricicola</name>
    <dbReference type="NCBI Taxonomy" id="634770"/>
    <lineage>
        <taxon>Bacteria</taxon>
        <taxon>Bacillati</taxon>
        <taxon>Actinomycetota</taxon>
        <taxon>Actinomycetes</taxon>
        <taxon>Propionibacteriales</taxon>
        <taxon>Nocardioidaceae</taxon>
        <taxon>Nocardioides</taxon>
    </lineage>
</organism>
<dbReference type="EMBL" id="JBHSMD010000001">
    <property type="protein sequence ID" value="MFC5492394.1"/>
    <property type="molecule type" value="Genomic_DNA"/>
</dbReference>
<comment type="caution">
    <text evidence="6">The sequence shown here is derived from an EMBL/GenBank/DDBJ whole genome shotgun (WGS) entry which is preliminary data.</text>
</comment>
<reference evidence="7" key="1">
    <citation type="journal article" date="2019" name="Int. J. Syst. Evol. Microbiol.">
        <title>The Global Catalogue of Microorganisms (GCM) 10K type strain sequencing project: providing services to taxonomists for standard genome sequencing and annotation.</title>
        <authorList>
            <consortium name="The Broad Institute Genomics Platform"/>
            <consortium name="The Broad Institute Genome Sequencing Center for Infectious Disease"/>
            <person name="Wu L."/>
            <person name="Ma J."/>
        </authorList>
    </citation>
    <scope>NUCLEOTIDE SEQUENCE [LARGE SCALE GENOMIC DNA]</scope>
    <source>
        <strain evidence="7">KACC 13778</strain>
    </source>
</reference>
<dbReference type="InterPro" id="IPR001647">
    <property type="entry name" value="HTH_TetR"/>
</dbReference>
<evidence type="ECO:0000256" key="1">
    <source>
        <dbReference type="ARBA" id="ARBA00023015"/>
    </source>
</evidence>
<keyword evidence="1" id="KW-0805">Transcription regulation</keyword>
<evidence type="ECO:0000256" key="2">
    <source>
        <dbReference type="ARBA" id="ARBA00023125"/>
    </source>
</evidence>
<evidence type="ECO:0000313" key="6">
    <source>
        <dbReference type="EMBL" id="MFC5492394.1"/>
    </source>
</evidence>
<evidence type="ECO:0000256" key="4">
    <source>
        <dbReference type="PROSITE-ProRule" id="PRU00335"/>
    </source>
</evidence>
<dbReference type="PRINTS" id="PR00455">
    <property type="entry name" value="HTHTETR"/>
</dbReference>
<dbReference type="InterPro" id="IPR050109">
    <property type="entry name" value="HTH-type_TetR-like_transc_reg"/>
</dbReference>
<dbReference type="PROSITE" id="PS01081">
    <property type="entry name" value="HTH_TETR_1"/>
    <property type="match status" value="1"/>
</dbReference>
<keyword evidence="2 4" id="KW-0238">DNA-binding</keyword>
<evidence type="ECO:0000259" key="5">
    <source>
        <dbReference type="PROSITE" id="PS50977"/>
    </source>
</evidence>
<accession>A0ABW0MWU2</accession>
<feature type="DNA-binding region" description="H-T-H motif" evidence="4">
    <location>
        <begin position="37"/>
        <end position="56"/>
    </location>
</feature>
<proteinExistence type="predicted"/>
<sequence>MTESAMNLREQKRWDTSRRITQCAQRLTDQHGLDGFTMDDLAASAGVSRRTLFNYFPSKTDAVLGEIPEIPEAAVETFRAGGPHGSLVDDLTELAHLVLSAKQPERESIELGRRVLTRDPRMLAAAHQRFELISEEFAALVLEREGDGFEPFRARLLLRLVLTLFDSALEAFAQEDESRALVDVFDEHLGAARALFT</sequence>
<evidence type="ECO:0000313" key="7">
    <source>
        <dbReference type="Proteomes" id="UP001595956"/>
    </source>
</evidence>
<feature type="domain" description="HTH tetR-type" evidence="5">
    <location>
        <begin position="14"/>
        <end position="74"/>
    </location>
</feature>
<gene>
    <name evidence="6" type="ORF">ACFPKY_04755</name>
</gene>
<dbReference type="PROSITE" id="PS50977">
    <property type="entry name" value="HTH_TETR_2"/>
    <property type="match status" value="1"/>
</dbReference>
<keyword evidence="7" id="KW-1185">Reference proteome</keyword>
<dbReference type="PANTHER" id="PTHR30055">
    <property type="entry name" value="HTH-TYPE TRANSCRIPTIONAL REGULATOR RUTR"/>
    <property type="match status" value="1"/>
</dbReference>